<evidence type="ECO:0000313" key="3">
    <source>
        <dbReference type="Proteomes" id="UP000536746"/>
    </source>
</evidence>
<gene>
    <name evidence="2" type="ORF">HNO84_14450</name>
</gene>
<keyword evidence="3" id="KW-1185">Reference proteome</keyword>
<dbReference type="EMBL" id="JABFMT010000014">
    <property type="protein sequence ID" value="NUU02802.1"/>
    <property type="molecule type" value="Genomic_DNA"/>
</dbReference>
<reference evidence="2 3" key="1">
    <citation type="journal article" date="2020" name="Front. Plant Sci.">
        <title>Isolation of Rhizosphere Bacteria That Improve Quality and Water Stress Tolerance in Greenhouse Ornamentals.</title>
        <authorList>
            <person name="Nordstedt N.P."/>
            <person name="Jones M.L."/>
        </authorList>
    </citation>
    <scope>NUCLEOTIDE SEQUENCE [LARGE SCALE GENOMIC DNA]</scope>
    <source>
        <strain evidence="2 3">C6C2</strain>
    </source>
</reference>
<name>A0ABX2M3I7_9BURK</name>
<protein>
    <submittedName>
        <fullName evidence="2">Uncharacterized protein</fullName>
    </submittedName>
</protein>
<evidence type="ECO:0000256" key="1">
    <source>
        <dbReference type="SAM" id="MobiDB-lite"/>
    </source>
</evidence>
<proteinExistence type="predicted"/>
<sequence length="59" mass="6635">MAEHVPAPAPDDRKNQAAFRLLYLNGNILKIFNPHICTAPHDGTETTKKRRGRWPAALN</sequence>
<organism evidence="2 3">
    <name type="scientific">Herbaspirillum robiniae</name>
    <dbReference type="NCBI Taxonomy" id="2014887"/>
    <lineage>
        <taxon>Bacteria</taxon>
        <taxon>Pseudomonadati</taxon>
        <taxon>Pseudomonadota</taxon>
        <taxon>Betaproteobacteria</taxon>
        <taxon>Burkholderiales</taxon>
        <taxon>Oxalobacteraceae</taxon>
        <taxon>Herbaspirillum</taxon>
    </lineage>
</organism>
<accession>A0ABX2M3I7</accession>
<dbReference type="RefSeq" id="WP_148664518.1">
    <property type="nucleotide sequence ID" value="NZ_CP018845.1"/>
</dbReference>
<dbReference type="Proteomes" id="UP000536746">
    <property type="component" value="Unassembled WGS sequence"/>
</dbReference>
<feature type="region of interest" description="Disordered" evidence="1">
    <location>
        <begin position="39"/>
        <end position="59"/>
    </location>
</feature>
<comment type="caution">
    <text evidence="2">The sequence shown here is derived from an EMBL/GenBank/DDBJ whole genome shotgun (WGS) entry which is preliminary data.</text>
</comment>
<evidence type="ECO:0000313" key="2">
    <source>
        <dbReference type="EMBL" id="NUU02802.1"/>
    </source>
</evidence>